<accession>A0A2A2LGY2</accession>
<dbReference type="GO" id="GO:0004788">
    <property type="term" value="F:thiamine diphosphokinase activity"/>
    <property type="evidence" value="ECO:0007669"/>
    <property type="project" value="InterPro"/>
</dbReference>
<dbReference type="InterPro" id="IPR006282">
    <property type="entry name" value="Thi_PPkinase"/>
</dbReference>
<dbReference type="InterPro" id="IPR036371">
    <property type="entry name" value="TPK_B1-bd_sf"/>
</dbReference>
<keyword evidence="3" id="KW-0418">Kinase</keyword>
<evidence type="ECO:0000313" key="7">
    <source>
        <dbReference type="EMBL" id="PAV85472.1"/>
    </source>
</evidence>
<dbReference type="GO" id="GO:0005524">
    <property type="term" value="F:ATP binding"/>
    <property type="evidence" value="ECO:0007669"/>
    <property type="project" value="UniProtKB-KW"/>
</dbReference>
<dbReference type="PANTHER" id="PTHR13622:SF8">
    <property type="entry name" value="THIAMIN PYROPHOSPHOKINASE 1"/>
    <property type="match status" value="1"/>
</dbReference>
<feature type="compositionally biased region" description="Polar residues" evidence="5">
    <location>
        <begin position="640"/>
        <end position="656"/>
    </location>
</feature>
<proteinExistence type="predicted"/>
<comment type="caution">
    <text evidence="7">The sequence shown here is derived from an EMBL/GenBank/DDBJ whole genome shotgun (WGS) entry which is preliminary data.</text>
</comment>
<keyword evidence="4" id="KW-0067">ATP-binding</keyword>
<evidence type="ECO:0000313" key="8">
    <source>
        <dbReference type="Proteomes" id="UP000218231"/>
    </source>
</evidence>
<dbReference type="CDD" id="cd07995">
    <property type="entry name" value="TPK"/>
    <property type="match status" value="1"/>
</dbReference>
<keyword evidence="8" id="KW-1185">Reference proteome</keyword>
<dbReference type="GO" id="GO:0009229">
    <property type="term" value="P:thiamine diphosphate biosynthetic process"/>
    <property type="evidence" value="ECO:0007669"/>
    <property type="project" value="InterPro"/>
</dbReference>
<dbReference type="InterPro" id="IPR007373">
    <property type="entry name" value="Thiamin_PyroPKinase_B1-bd"/>
</dbReference>
<dbReference type="SMART" id="SM00983">
    <property type="entry name" value="TPK_B1_binding"/>
    <property type="match status" value="1"/>
</dbReference>
<evidence type="ECO:0000256" key="2">
    <source>
        <dbReference type="ARBA" id="ARBA00022741"/>
    </source>
</evidence>
<dbReference type="SUPFAM" id="SSF63862">
    <property type="entry name" value="Thiamin pyrophosphokinase, substrate-binding domain"/>
    <property type="match status" value="1"/>
</dbReference>
<protein>
    <recommendedName>
        <fullName evidence="6">Thiamin pyrophosphokinase thiamin-binding domain-containing protein</fullName>
    </recommendedName>
</protein>
<dbReference type="InterPro" id="IPR036759">
    <property type="entry name" value="TPK_catalytic_sf"/>
</dbReference>
<evidence type="ECO:0000256" key="4">
    <source>
        <dbReference type="ARBA" id="ARBA00022840"/>
    </source>
</evidence>
<dbReference type="GO" id="GO:0030975">
    <property type="term" value="F:thiamine binding"/>
    <property type="evidence" value="ECO:0007669"/>
    <property type="project" value="InterPro"/>
</dbReference>
<dbReference type="OrthoDB" id="25149at2759"/>
<dbReference type="NCBIfam" id="TIGR01378">
    <property type="entry name" value="thi_PPkinase"/>
    <property type="match status" value="1"/>
</dbReference>
<dbReference type="Gene3D" id="2.60.120.320">
    <property type="entry name" value="Thiamin pyrophosphokinase, thiamin-binding domain"/>
    <property type="match status" value="1"/>
</dbReference>
<sequence>MGAEFERKKNIEGESACIWLNGPMTGETAKWRQLWNEARRRYLTDGAANVIMKRQDHLQAPHVISGDFDSVDAEKLKEWEHICKIIHTPDQDHNDLYKAIHLMAIDAENPVKRVVILGGLQGRFDHVMQTVNTLLKARENFGFQVFVLDGVNIAFVVGEGESQIEVDRSFLTNVAGIIPICQRKTMVTTKGLKWDVGNTILEFGGLVSSSNELTSDKISIKSTAPLLITLELKESILVNMLKAIPKELLLCVFDRLDHRSAARLLHTNNNLGGAVRRHLEVGPAMRFFYARFWRCVTNLEKNTEFVRVDLECALVGRKSKEYVLFNIYFGNDFKEEDCKSVDDLTDAVYGSFGKTGIPTEQTLSDGRYRKLQLFELKCKDDPENYENLFKFCELALPYIEIESASHYYLKFAHQVRLEESLSKYRTTIYHKDDFGGGIFFNEECLKALKEKEIMKGYRTAHFHVRNDDFPMELLLDEFWKGYPILSIDLCTQKFDILEILPKAHAQRLAIYMRKLAHYAEEKLPLIIKYIHENGLQNVDCLVQGFNCYTPIATDIYDRLVGAIPNDDVIARRQLEKSPIELVNFKSKNSEEMSLWMKRCGKENQWVIIKIQKFDYKQSKSEQEYYYRYWSSAPDDLAPNPIQTTDQPSRSTLASIL</sequence>
<evidence type="ECO:0000256" key="5">
    <source>
        <dbReference type="SAM" id="MobiDB-lite"/>
    </source>
</evidence>
<dbReference type="PANTHER" id="PTHR13622">
    <property type="entry name" value="THIAMIN PYROPHOSPHOKINASE"/>
    <property type="match status" value="1"/>
</dbReference>
<evidence type="ECO:0000256" key="3">
    <source>
        <dbReference type="ARBA" id="ARBA00022777"/>
    </source>
</evidence>
<feature type="region of interest" description="Disordered" evidence="5">
    <location>
        <begin position="637"/>
        <end position="656"/>
    </location>
</feature>
<dbReference type="Proteomes" id="UP000218231">
    <property type="component" value="Unassembled WGS sequence"/>
</dbReference>
<organism evidence="7 8">
    <name type="scientific">Diploscapter pachys</name>
    <dbReference type="NCBI Taxonomy" id="2018661"/>
    <lineage>
        <taxon>Eukaryota</taxon>
        <taxon>Metazoa</taxon>
        <taxon>Ecdysozoa</taxon>
        <taxon>Nematoda</taxon>
        <taxon>Chromadorea</taxon>
        <taxon>Rhabditida</taxon>
        <taxon>Rhabditina</taxon>
        <taxon>Rhabditomorpha</taxon>
        <taxon>Rhabditoidea</taxon>
        <taxon>Rhabditidae</taxon>
        <taxon>Diploscapter</taxon>
    </lineage>
</organism>
<dbReference type="GO" id="GO:0006772">
    <property type="term" value="P:thiamine metabolic process"/>
    <property type="evidence" value="ECO:0007669"/>
    <property type="project" value="InterPro"/>
</dbReference>
<dbReference type="FunFam" id="2.60.120.320:FF:000001">
    <property type="entry name" value="Thiamine pyrophosphokinase"/>
    <property type="match status" value="1"/>
</dbReference>
<dbReference type="Pfam" id="PF04263">
    <property type="entry name" value="TPK_catalytic"/>
    <property type="match status" value="1"/>
</dbReference>
<evidence type="ECO:0000256" key="1">
    <source>
        <dbReference type="ARBA" id="ARBA00022679"/>
    </source>
</evidence>
<keyword evidence="1" id="KW-0808">Transferase</keyword>
<dbReference type="Pfam" id="PF04265">
    <property type="entry name" value="TPK_B1_binding"/>
    <property type="match status" value="1"/>
</dbReference>
<keyword evidence="2" id="KW-0547">Nucleotide-binding</keyword>
<dbReference type="AlphaFoldDB" id="A0A2A2LGY2"/>
<dbReference type="SUPFAM" id="SSF63999">
    <property type="entry name" value="Thiamin pyrophosphokinase, catalytic domain"/>
    <property type="match status" value="1"/>
</dbReference>
<name>A0A2A2LGY2_9BILA</name>
<dbReference type="Gene3D" id="3.40.50.10240">
    <property type="entry name" value="Thiamin pyrophosphokinase, catalytic domain"/>
    <property type="match status" value="1"/>
</dbReference>
<reference evidence="7 8" key="1">
    <citation type="journal article" date="2017" name="Curr. Biol.">
        <title>Genome architecture and evolution of a unichromosomal asexual nematode.</title>
        <authorList>
            <person name="Fradin H."/>
            <person name="Zegar C."/>
            <person name="Gutwein M."/>
            <person name="Lucas J."/>
            <person name="Kovtun M."/>
            <person name="Corcoran D."/>
            <person name="Baugh L.R."/>
            <person name="Kiontke K."/>
            <person name="Gunsalus K."/>
            <person name="Fitch D.H."/>
            <person name="Piano F."/>
        </authorList>
    </citation>
    <scope>NUCLEOTIDE SEQUENCE [LARGE SCALE GENOMIC DNA]</scope>
    <source>
        <strain evidence="7">PF1309</strain>
    </source>
</reference>
<evidence type="ECO:0000259" key="6">
    <source>
        <dbReference type="SMART" id="SM00983"/>
    </source>
</evidence>
<gene>
    <name evidence="7" type="ORF">WR25_09460</name>
</gene>
<dbReference type="EMBL" id="LIAE01006768">
    <property type="protein sequence ID" value="PAV85472.1"/>
    <property type="molecule type" value="Genomic_DNA"/>
</dbReference>
<dbReference type="InterPro" id="IPR007371">
    <property type="entry name" value="TPK_catalytic"/>
</dbReference>
<feature type="domain" description="Thiamin pyrophosphokinase thiamin-binding" evidence="6">
    <location>
        <begin position="160"/>
        <end position="226"/>
    </location>
</feature>
<dbReference type="GO" id="GO:0016301">
    <property type="term" value="F:kinase activity"/>
    <property type="evidence" value="ECO:0007669"/>
    <property type="project" value="UniProtKB-KW"/>
</dbReference>
<dbReference type="STRING" id="2018661.A0A2A2LGY2"/>